<proteinExistence type="predicted"/>
<keyword evidence="4" id="KW-0378">Hydrolase</keyword>
<keyword evidence="3" id="KW-0479">Metal-binding</keyword>
<evidence type="ECO:0000256" key="1">
    <source>
        <dbReference type="ARBA" id="ARBA00022649"/>
    </source>
</evidence>
<evidence type="ECO:0000259" key="6">
    <source>
        <dbReference type="Pfam" id="PF01850"/>
    </source>
</evidence>
<protein>
    <submittedName>
        <fullName evidence="7">PIN domain nuclease</fullName>
    </submittedName>
</protein>
<dbReference type="Pfam" id="PF01850">
    <property type="entry name" value="PIN"/>
    <property type="match status" value="1"/>
</dbReference>
<evidence type="ECO:0000256" key="2">
    <source>
        <dbReference type="ARBA" id="ARBA00022722"/>
    </source>
</evidence>
<dbReference type="RefSeq" id="WP_377613221.1">
    <property type="nucleotide sequence ID" value="NZ_JBHUPA010000029.1"/>
</dbReference>
<comment type="caution">
    <text evidence="7">The sequence shown here is derived from an EMBL/GenBank/DDBJ whole genome shotgun (WGS) entry which is preliminary data.</text>
</comment>
<evidence type="ECO:0000313" key="8">
    <source>
        <dbReference type="Proteomes" id="UP001597560"/>
    </source>
</evidence>
<keyword evidence="2" id="KW-0540">Nuclease</keyword>
<reference evidence="8" key="1">
    <citation type="journal article" date="2019" name="Int. J. Syst. Evol. Microbiol.">
        <title>The Global Catalogue of Microorganisms (GCM) 10K type strain sequencing project: providing services to taxonomists for standard genome sequencing and annotation.</title>
        <authorList>
            <consortium name="The Broad Institute Genomics Platform"/>
            <consortium name="The Broad Institute Genome Sequencing Center for Infectious Disease"/>
            <person name="Wu L."/>
            <person name="Ma J."/>
        </authorList>
    </citation>
    <scope>NUCLEOTIDE SEQUENCE [LARGE SCALE GENOMIC DNA]</scope>
    <source>
        <strain evidence="8">KCTC 23098</strain>
    </source>
</reference>
<feature type="domain" description="PIN" evidence="6">
    <location>
        <begin position="6"/>
        <end position="126"/>
    </location>
</feature>
<dbReference type="Gene3D" id="3.40.50.1010">
    <property type="entry name" value="5'-nuclease"/>
    <property type="match status" value="1"/>
</dbReference>
<dbReference type="Proteomes" id="UP001597560">
    <property type="component" value="Unassembled WGS sequence"/>
</dbReference>
<organism evidence="7 8">
    <name type="scientific">Olivibacter jilunii</name>
    <dbReference type="NCBI Taxonomy" id="985016"/>
    <lineage>
        <taxon>Bacteria</taxon>
        <taxon>Pseudomonadati</taxon>
        <taxon>Bacteroidota</taxon>
        <taxon>Sphingobacteriia</taxon>
        <taxon>Sphingobacteriales</taxon>
        <taxon>Sphingobacteriaceae</taxon>
        <taxon>Olivibacter</taxon>
    </lineage>
</organism>
<dbReference type="EMBL" id="JBHUPA010000029">
    <property type="protein sequence ID" value="MFD2965076.1"/>
    <property type="molecule type" value="Genomic_DNA"/>
</dbReference>
<dbReference type="InterPro" id="IPR051749">
    <property type="entry name" value="PINc/VapC_TA_RNase"/>
</dbReference>
<gene>
    <name evidence="7" type="ORF">ACFS6J_24975</name>
</gene>
<name>A0ABW6B6L5_9SPHI</name>
<keyword evidence="8" id="KW-1185">Reference proteome</keyword>
<accession>A0ABW6B6L5</accession>
<dbReference type="PANTHER" id="PTHR42740">
    <property type="entry name" value="RIBONUCLEASE VAPC3"/>
    <property type="match status" value="1"/>
</dbReference>
<evidence type="ECO:0000256" key="5">
    <source>
        <dbReference type="ARBA" id="ARBA00022842"/>
    </source>
</evidence>
<dbReference type="CDD" id="cd18764">
    <property type="entry name" value="PIN_MtVapC3-like"/>
    <property type="match status" value="1"/>
</dbReference>
<dbReference type="PANTHER" id="PTHR42740:SF1">
    <property type="entry name" value="RIBONUCLEASE VAPC3"/>
    <property type="match status" value="1"/>
</dbReference>
<sequence>MRDSLLFDTSVWVDFLNKNNTPQALLLQEYIETDREVLLTPTIVQEILQGIREDSTYTEIKETLSYFTLLELPPRRAAIGAADLSRSLRKKGVTIRKSNDCLIAYYAVSFSVPLVHTDRDFDQISKYSKLKIWEQKN</sequence>
<dbReference type="InterPro" id="IPR002716">
    <property type="entry name" value="PIN_dom"/>
</dbReference>
<keyword evidence="1" id="KW-1277">Toxin-antitoxin system</keyword>
<evidence type="ECO:0000256" key="4">
    <source>
        <dbReference type="ARBA" id="ARBA00022801"/>
    </source>
</evidence>
<evidence type="ECO:0000313" key="7">
    <source>
        <dbReference type="EMBL" id="MFD2965076.1"/>
    </source>
</evidence>
<dbReference type="SUPFAM" id="SSF88723">
    <property type="entry name" value="PIN domain-like"/>
    <property type="match status" value="1"/>
</dbReference>
<dbReference type="InterPro" id="IPR029060">
    <property type="entry name" value="PIN-like_dom_sf"/>
</dbReference>
<evidence type="ECO:0000256" key="3">
    <source>
        <dbReference type="ARBA" id="ARBA00022723"/>
    </source>
</evidence>
<keyword evidence="5" id="KW-0460">Magnesium</keyword>